<feature type="transmembrane region" description="Helical" evidence="9">
    <location>
        <begin position="177"/>
        <end position="195"/>
    </location>
</feature>
<dbReference type="SUPFAM" id="SSF103473">
    <property type="entry name" value="MFS general substrate transporter"/>
    <property type="match status" value="1"/>
</dbReference>
<feature type="domain" description="Major facilitator superfamily (MFS) profile" evidence="10">
    <location>
        <begin position="100"/>
        <end position="567"/>
    </location>
</feature>
<keyword evidence="5 9" id="KW-1133">Transmembrane helix</keyword>
<dbReference type="PROSITE" id="PS00216">
    <property type="entry name" value="SUGAR_TRANSPORT_1"/>
    <property type="match status" value="1"/>
</dbReference>
<evidence type="ECO:0000313" key="11">
    <source>
        <dbReference type="EMBL" id="KAK4180663.1"/>
    </source>
</evidence>
<evidence type="ECO:0000313" key="12">
    <source>
        <dbReference type="Proteomes" id="UP001302321"/>
    </source>
</evidence>
<evidence type="ECO:0000256" key="5">
    <source>
        <dbReference type="ARBA" id="ARBA00022989"/>
    </source>
</evidence>
<dbReference type="AlphaFoldDB" id="A0AAN6WEP3"/>
<dbReference type="PANTHER" id="PTHR48022:SF6">
    <property type="entry name" value="MSTA PROTEIN-RELATED"/>
    <property type="match status" value="1"/>
</dbReference>
<dbReference type="InterPro" id="IPR005828">
    <property type="entry name" value="MFS_sugar_transport-like"/>
</dbReference>
<feature type="transmembrane region" description="Helical" evidence="9">
    <location>
        <begin position="433"/>
        <end position="457"/>
    </location>
</feature>
<feature type="non-terminal residue" evidence="11">
    <location>
        <position position="574"/>
    </location>
</feature>
<dbReference type="InterPro" id="IPR050360">
    <property type="entry name" value="MFS_Sugar_Transporters"/>
</dbReference>
<comment type="caution">
    <text evidence="11">The sequence shown here is derived from an EMBL/GenBank/DDBJ whole genome shotgun (WGS) entry which is preliminary data.</text>
</comment>
<evidence type="ECO:0000256" key="4">
    <source>
        <dbReference type="ARBA" id="ARBA00022692"/>
    </source>
</evidence>
<feature type="compositionally biased region" description="Low complexity" evidence="8">
    <location>
        <begin position="1"/>
        <end position="45"/>
    </location>
</feature>
<dbReference type="InterPro" id="IPR003663">
    <property type="entry name" value="Sugar/inositol_transpt"/>
</dbReference>
<dbReference type="PROSITE" id="PS50850">
    <property type="entry name" value="MFS"/>
    <property type="match status" value="1"/>
</dbReference>
<gene>
    <name evidence="11" type="ORF">QBC36DRAFT_177256</name>
</gene>
<keyword evidence="3 7" id="KW-0813">Transport</keyword>
<organism evidence="11 12">
    <name type="scientific">Triangularia setosa</name>
    <dbReference type="NCBI Taxonomy" id="2587417"/>
    <lineage>
        <taxon>Eukaryota</taxon>
        <taxon>Fungi</taxon>
        <taxon>Dikarya</taxon>
        <taxon>Ascomycota</taxon>
        <taxon>Pezizomycotina</taxon>
        <taxon>Sordariomycetes</taxon>
        <taxon>Sordariomycetidae</taxon>
        <taxon>Sordariales</taxon>
        <taxon>Podosporaceae</taxon>
        <taxon>Triangularia</taxon>
    </lineage>
</organism>
<protein>
    <submittedName>
        <fullName evidence="11">General substrate transporter</fullName>
    </submittedName>
</protein>
<evidence type="ECO:0000256" key="9">
    <source>
        <dbReference type="SAM" id="Phobius"/>
    </source>
</evidence>
<dbReference type="GO" id="GO:0005351">
    <property type="term" value="F:carbohydrate:proton symporter activity"/>
    <property type="evidence" value="ECO:0007669"/>
    <property type="project" value="TreeGrafter"/>
</dbReference>
<feature type="transmembrane region" description="Helical" evidence="9">
    <location>
        <begin position="510"/>
        <end position="530"/>
    </location>
</feature>
<proteinExistence type="inferred from homology"/>
<name>A0AAN6WEP3_9PEZI</name>
<evidence type="ECO:0000256" key="1">
    <source>
        <dbReference type="ARBA" id="ARBA00004141"/>
    </source>
</evidence>
<feature type="transmembrane region" description="Helical" evidence="9">
    <location>
        <begin position="542"/>
        <end position="563"/>
    </location>
</feature>
<feature type="transmembrane region" description="Helical" evidence="9">
    <location>
        <begin position="369"/>
        <end position="391"/>
    </location>
</feature>
<dbReference type="InterPro" id="IPR036259">
    <property type="entry name" value="MFS_trans_sf"/>
</dbReference>
<dbReference type="EMBL" id="MU866096">
    <property type="protein sequence ID" value="KAK4180663.1"/>
    <property type="molecule type" value="Genomic_DNA"/>
</dbReference>
<sequence>MTTGVSDGSPSSSPSNGSVSSTASTETCVASVSSTGESPFSSSTSPLVTRPVAILPCGSSLLKEPLTASRRPSPGPPPSRRRSCRRFWHAFGRRVTLFFTVLFATVSGILFGYDSGYINGVMAMDFFDNMHLRLPPQPRWFHLPAKDKVKLVGALSLGTFFGSFAGSDLADWVGRRTVLFLGTIFYSLGVLDQYLSNEINWLARGRFEAGLGIGAISAVVVVYLVETSHSDWRGWLVMIYQIAITLGMLISYGVTFSTMSWWDIKSYQIPIGLQFLWVGMLFSLLLFLPESPRWCVKTGQVDRARHTLSRLTGKLLGDEWLEAEVGGMLEESPLGHSCEYTLRQAFFESWSCCWWGKARNPGSHFRRTLLATMIMVFQQLIGVNIVFYFAISVFKQHKFDCSPFVLALVLASVNMLSTLVCCYPVLDLRRRVLLIGGALAMAVCQLTVGITTWAWYWTGDNKTAEHSPTWLMVLTMVGMSLYVFFFASSWGPGAWILIGEIFPTQIRARAVGIATAANWATNSVICYLVPVLIEPDGRDIGLGVLTITGIFSIFAAAFVYFWVPETEGKTLEEL</sequence>
<feature type="transmembrane region" description="Helical" evidence="9">
    <location>
        <begin position="469"/>
        <end position="498"/>
    </location>
</feature>
<evidence type="ECO:0000256" key="7">
    <source>
        <dbReference type="RuleBase" id="RU003346"/>
    </source>
</evidence>
<comment type="similarity">
    <text evidence="2 7">Belongs to the major facilitator superfamily. Sugar transporter (TC 2.A.1.1) family.</text>
</comment>
<evidence type="ECO:0000256" key="8">
    <source>
        <dbReference type="SAM" id="MobiDB-lite"/>
    </source>
</evidence>
<dbReference type="Pfam" id="PF00083">
    <property type="entry name" value="Sugar_tr"/>
    <property type="match status" value="1"/>
</dbReference>
<evidence type="ECO:0000256" key="6">
    <source>
        <dbReference type="ARBA" id="ARBA00023136"/>
    </source>
</evidence>
<dbReference type="InterPro" id="IPR020846">
    <property type="entry name" value="MFS_dom"/>
</dbReference>
<dbReference type="Gene3D" id="1.20.1250.20">
    <property type="entry name" value="MFS general substrate transporter like domains"/>
    <property type="match status" value="1"/>
</dbReference>
<keyword evidence="4 9" id="KW-0812">Transmembrane</keyword>
<feature type="transmembrane region" description="Helical" evidence="9">
    <location>
        <begin position="151"/>
        <end position="170"/>
    </location>
</feature>
<reference evidence="11" key="2">
    <citation type="submission" date="2023-05" db="EMBL/GenBank/DDBJ databases">
        <authorList>
            <consortium name="Lawrence Berkeley National Laboratory"/>
            <person name="Steindorff A."/>
            <person name="Hensen N."/>
            <person name="Bonometti L."/>
            <person name="Westerberg I."/>
            <person name="Brannstrom I.O."/>
            <person name="Guillou S."/>
            <person name="Cros-Aarteil S."/>
            <person name="Calhoun S."/>
            <person name="Haridas S."/>
            <person name="Kuo A."/>
            <person name="Mondo S."/>
            <person name="Pangilinan J."/>
            <person name="Riley R."/>
            <person name="Labutti K."/>
            <person name="Andreopoulos B."/>
            <person name="Lipzen A."/>
            <person name="Chen C."/>
            <person name="Yanf M."/>
            <person name="Daum C."/>
            <person name="Ng V."/>
            <person name="Clum A."/>
            <person name="Ohm R."/>
            <person name="Martin F."/>
            <person name="Silar P."/>
            <person name="Natvig D."/>
            <person name="Lalanne C."/>
            <person name="Gautier V."/>
            <person name="Ament-Velasquez S.L."/>
            <person name="Kruys A."/>
            <person name="Hutchinson M.I."/>
            <person name="Powell A.J."/>
            <person name="Barry K."/>
            <person name="Miller A.N."/>
            <person name="Grigoriev I.V."/>
            <person name="Debuchy R."/>
            <person name="Gladieux P."/>
            <person name="Thoren M.H."/>
            <person name="Johannesson H."/>
        </authorList>
    </citation>
    <scope>NUCLEOTIDE SEQUENCE</scope>
    <source>
        <strain evidence="11">CBS 892.96</strain>
    </source>
</reference>
<dbReference type="GO" id="GO:0016020">
    <property type="term" value="C:membrane"/>
    <property type="evidence" value="ECO:0007669"/>
    <property type="project" value="UniProtKB-SubCell"/>
</dbReference>
<keyword evidence="12" id="KW-1185">Reference proteome</keyword>
<dbReference type="PRINTS" id="PR00171">
    <property type="entry name" value="SUGRTRNSPORT"/>
</dbReference>
<dbReference type="NCBIfam" id="TIGR00879">
    <property type="entry name" value="SP"/>
    <property type="match status" value="1"/>
</dbReference>
<dbReference type="PANTHER" id="PTHR48022">
    <property type="entry name" value="PLASTIDIC GLUCOSE TRANSPORTER 4"/>
    <property type="match status" value="1"/>
</dbReference>
<feature type="region of interest" description="Disordered" evidence="8">
    <location>
        <begin position="1"/>
        <end position="46"/>
    </location>
</feature>
<keyword evidence="6 9" id="KW-0472">Membrane</keyword>
<evidence type="ECO:0000256" key="2">
    <source>
        <dbReference type="ARBA" id="ARBA00010992"/>
    </source>
</evidence>
<feature type="transmembrane region" description="Helical" evidence="9">
    <location>
        <begin position="237"/>
        <end position="255"/>
    </location>
</feature>
<dbReference type="InterPro" id="IPR005829">
    <property type="entry name" value="Sugar_transporter_CS"/>
</dbReference>
<evidence type="ECO:0000256" key="3">
    <source>
        <dbReference type="ARBA" id="ARBA00022448"/>
    </source>
</evidence>
<comment type="subcellular location">
    <subcellularLocation>
        <location evidence="1">Membrane</location>
        <topology evidence="1">Multi-pass membrane protein</topology>
    </subcellularLocation>
</comment>
<accession>A0AAN6WEP3</accession>
<reference evidence="11" key="1">
    <citation type="journal article" date="2023" name="Mol. Phylogenet. Evol.">
        <title>Genome-scale phylogeny and comparative genomics of the fungal order Sordariales.</title>
        <authorList>
            <person name="Hensen N."/>
            <person name="Bonometti L."/>
            <person name="Westerberg I."/>
            <person name="Brannstrom I.O."/>
            <person name="Guillou S."/>
            <person name="Cros-Aarteil S."/>
            <person name="Calhoun S."/>
            <person name="Haridas S."/>
            <person name="Kuo A."/>
            <person name="Mondo S."/>
            <person name="Pangilinan J."/>
            <person name="Riley R."/>
            <person name="LaButti K."/>
            <person name="Andreopoulos B."/>
            <person name="Lipzen A."/>
            <person name="Chen C."/>
            <person name="Yan M."/>
            <person name="Daum C."/>
            <person name="Ng V."/>
            <person name="Clum A."/>
            <person name="Steindorff A."/>
            <person name="Ohm R.A."/>
            <person name="Martin F."/>
            <person name="Silar P."/>
            <person name="Natvig D.O."/>
            <person name="Lalanne C."/>
            <person name="Gautier V."/>
            <person name="Ament-Velasquez S.L."/>
            <person name="Kruys A."/>
            <person name="Hutchinson M.I."/>
            <person name="Powell A.J."/>
            <person name="Barry K."/>
            <person name="Miller A.N."/>
            <person name="Grigoriev I.V."/>
            <person name="Debuchy R."/>
            <person name="Gladieux P."/>
            <person name="Hiltunen Thoren M."/>
            <person name="Johannesson H."/>
        </authorList>
    </citation>
    <scope>NUCLEOTIDE SEQUENCE</scope>
    <source>
        <strain evidence="11">CBS 892.96</strain>
    </source>
</reference>
<feature type="transmembrane region" description="Helical" evidence="9">
    <location>
        <begin position="95"/>
        <end position="113"/>
    </location>
</feature>
<feature type="transmembrane region" description="Helical" evidence="9">
    <location>
        <begin position="267"/>
        <end position="288"/>
    </location>
</feature>
<feature type="transmembrane region" description="Helical" evidence="9">
    <location>
        <begin position="207"/>
        <end position="225"/>
    </location>
</feature>
<dbReference type="Proteomes" id="UP001302321">
    <property type="component" value="Unassembled WGS sequence"/>
</dbReference>
<feature type="transmembrane region" description="Helical" evidence="9">
    <location>
        <begin position="403"/>
        <end position="426"/>
    </location>
</feature>
<evidence type="ECO:0000259" key="10">
    <source>
        <dbReference type="PROSITE" id="PS50850"/>
    </source>
</evidence>